<sequence length="310" mass="35720">MWRFGMCLGALWILSSCSYSGINHTNGLGWQDVSLPENINSTAKWELIDEVSDNFNYVGKTAEFYDKWHDNHIRGWKGPGATYFSAQHSALENGLLVLSASAVPEPQQGKPADYGGFKSKKTIYTGFVTAKRNIEYPIFVEASMKISSLALASNFWMLSDDDKYEIDVTETYGDTDYNAKQMSTNYHIFKRDPGTNDYLEDYGHKAKHYQTPDKALLNKDFHRFGFYWKSPKHMEFYLDGKLVRVLSTETDLTDPDGHFFDRPLRIIFDMEDHVWRAKKGITPSLEQLDDPSKNKMYVDWTRAYRPVSSN</sequence>
<evidence type="ECO:0000313" key="7">
    <source>
        <dbReference type="Proteomes" id="UP001521137"/>
    </source>
</evidence>
<organism evidence="6 7">
    <name type="scientific">Paraglaciecola algarum</name>
    <dbReference type="NCBI Taxonomy" id="3050085"/>
    <lineage>
        <taxon>Bacteria</taxon>
        <taxon>Pseudomonadati</taxon>
        <taxon>Pseudomonadota</taxon>
        <taxon>Gammaproteobacteria</taxon>
        <taxon>Alteromonadales</taxon>
        <taxon>Alteromonadaceae</taxon>
        <taxon>Paraglaciecola</taxon>
    </lineage>
</organism>
<evidence type="ECO:0000256" key="1">
    <source>
        <dbReference type="ARBA" id="ARBA00006865"/>
    </source>
</evidence>
<dbReference type="PANTHER" id="PTHR10963">
    <property type="entry name" value="GLYCOSYL HYDROLASE-RELATED"/>
    <property type="match status" value="1"/>
</dbReference>
<comment type="similarity">
    <text evidence="1">Belongs to the glycosyl hydrolase 16 family.</text>
</comment>
<keyword evidence="3" id="KW-0378">Hydrolase</keyword>
<keyword evidence="4" id="KW-0326">Glycosidase</keyword>
<keyword evidence="7" id="KW-1185">Reference proteome</keyword>
<dbReference type="Proteomes" id="UP001521137">
    <property type="component" value="Unassembled WGS sequence"/>
</dbReference>
<dbReference type="InterPro" id="IPR050546">
    <property type="entry name" value="Glycosyl_Hydrlase_16"/>
</dbReference>
<gene>
    <name evidence="6" type="ORF">L0668_08835</name>
</gene>
<proteinExistence type="inferred from homology"/>
<dbReference type="InterPro" id="IPR000757">
    <property type="entry name" value="Beta-glucanase-like"/>
</dbReference>
<evidence type="ECO:0000256" key="2">
    <source>
        <dbReference type="ARBA" id="ARBA00022729"/>
    </source>
</evidence>
<feature type="domain" description="GH16" evidence="5">
    <location>
        <begin position="28"/>
        <end position="309"/>
    </location>
</feature>
<dbReference type="PROSITE" id="PS51257">
    <property type="entry name" value="PROKAR_LIPOPROTEIN"/>
    <property type="match status" value="1"/>
</dbReference>
<evidence type="ECO:0000256" key="4">
    <source>
        <dbReference type="ARBA" id="ARBA00023295"/>
    </source>
</evidence>
<dbReference type="PANTHER" id="PTHR10963:SF55">
    <property type="entry name" value="GLYCOSIDE HYDROLASE FAMILY 16 PROTEIN"/>
    <property type="match status" value="1"/>
</dbReference>
<dbReference type="Pfam" id="PF00722">
    <property type="entry name" value="Glyco_hydro_16"/>
    <property type="match status" value="1"/>
</dbReference>
<dbReference type="Gene3D" id="2.60.120.200">
    <property type="match status" value="1"/>
</dbReference>
<dbReference type="InterPro" id="IPR016287">
    <property type="entry name" value="Beta_agarase"/>
</dbReference>
<dbReference type="InterPro" id="IPR013320">
    <property type="entry name" value="ConA-like_dom_sf"/>
</dbReference>
<accession>A0ABS9D5J7</accession>
<comment type="caution">
    <text evidence="6">The sequence shown here is derived from an EMBL/GenBank/DDBJ whole genome shotgun (WGS) entry which is preliminary data.</text>
</comment>
<evidence type="ECO:0000313" key="6">
    <source>
        <dbReference type="EMBL" id="MCF2948208.1"/>
    </source>
</evidence>
<evidence type="ECO:0000256" key="3">
    <source>
        <dbReference type="ARBA" id="ARBA00022801"/>
    </source>
</evidence>
<keyword evidence="2" id="KW-0732">Signal</keyword>
<protein>
    <submittedName>
        <fullName evidence="6">Family 16 glycosylhydrolase</fullName>
    </submittedName>
</protein>
<dbReference type="PROSITE" id="PS51762">
    <property type="entry name" value="GH16_2"/>
    <property type="match status" value="1"/>
</dbReference>
<evidence type="ECO:0000259" key="5">
    <source>
        <dbReference type="PROSITE" id="PS51762"/>
    </source>
</evidence>
<dbReference type="SUPFAM" id="SSF49899">
    <property type="entry name" value="Concanavalin A-like lectins/glucanases"/>
    <property type="match status" value="1"/>
</dbReference>
<dbReference type="RefSeq" id="WP_235311867.1">
    <property type="nucleotide sequence ID" value="NZ_JAKGAS010000004.1"/>
</dbReference>
<dbReference type="EMBL" id="JAKGAS010000004">
    <property type="protein sequence ID" value="MCF2948208.1"/>
    <property type="molecule type" value="Genomic_DNA"/>
</dbReference>
<name>A0ABS9D5J7_9ALTE</name>
<reference evidence="6 7" key="1">
    <citation type="submission" date="2022-01" db="EMBL/GenBank/DDBJ databases">
        <title>Paraglaciecola sp. G1-23.</title>
        <authorList>
            <person name="Jin M.S."/>
            <person name="Han D.M."/>
            <person name="Kim H.M."/>
            <person name="Jeon C.O."/>
        </authorList>
    </citation>
    <scope>NUCLEOTIDE SEQUENCE [LARGE SCALE GENOMIC DNA]</scope>
    <source>
        <strain evidence="6 7">G1-23</strain>
    </source>
</reference>
<dbReference type="PIRSF" id="PIRSF001097">
    <property type="entry name" value="Agarase"/>
    <property type="match status" value="1"/>
</dbReference>